<evidence type="ECO:0000256" key="1">
    <source>
        <dbReference type="ARBA" id="ARBA00004377"/>
    </source>
</evidence>
<dbReference type="EMBL" id="JAEQND010000005">
    <property type="protein sequence ID" value="MBL0425397.1"/>
    <property type="molecule type" value="Genomic_DNA"/>
</dbReference>
<evidence type="ECO:0000313" key="15">
    <source>
        <dbReference type="Proteomes" id="UP000622707"/>
    </source>
</evidence>
<gene>
    <name evidence="14" type="ORF">JI746_09765</name>
</gene>
<evidence type="ECO:0000256" key="2">
    <source>
        <dbReference type="ARBA" id="ARBA00009477"/>
    </source>
</evidence>
<keyword evidence="3 9" id="KW-0813">Transport</keyword>
<dbReference type="RefSeq" id="WP_201688967.1">
    <property type="nucleotide sequence ID" value="NZ_JAEQND010000005.1"/>
</dbReference>
<keyword evidence="7 9" id="KW-1133">Transmembrane helix</keyword>
<dbReference type="InterPro" id="IPR010129">
    <property type="entry name" value="T1SS_HlyD"/>
</dbReference>
<evidence type="ECO:0000259" key="12">
    <source>
        <dbReference type="Pfam" id="PF25994"/>
    </source>
</evidence>
<dbReference type="Pfam" id="PF25994">
    <property type="entry name" value="HH_AprE"/>
    <property type="match status" value="1"/>
</dbReference>
<feature type="domain" description="AprE-like long alpha-helical hairpin" evidence="12">
    <location>
        <begin position="109"/>
        <end position="297"/>
    </location>
</feature>
<evidence type="ECO:0000256" key="11">
    <source>
        <dbReference type="SAM" id="MobiDB-lite"/>
    </source>
</evidence>
<dbReference type="Pfam" id="PF26002">
    <property type="entry name" value="Beta-barrel_AprE"/>
    <property type="match status" value="1"/>
</dbReference>
<feature type="coiled-coil region" evidence="10">
    <location>
        <begin position="243"/>
        <end position="281"/>
    </location>
</feature>
<evidence type="ECO:0000256" key="9">
    <source>
        <dbReference type="RuleBase" id="RU365093"/>
    </source>
</evidence>
<dbReference type="InterPro" id="IPR058781">
    <property type="entry name" value="HH_AprE-like"/>
</dbReference>
<comment type="similarity">
    <text evidence="2 9">Belongs to the membrane fusion protein (MFP) (TC 8.A.1) family.</text>
</comment>
<protein>
    <recommendedName>
        <fullName evidence="9">Membrane fusion protein (MFP) family protein</fullName>
    </recommendedName>
</protein>
<evidence type="ECO:0000256" key="4">
    <source>
        <dbReference type="ARBA" id="ARBA00022475"/>
    </source>
</evidence>
<name>A0ABS1JMD3_9BURK</name>
<dbReference type="InterPro" id="IPR050739">
    <property type="entry name" value="MFP"/>
</dbReference>
<dbReference type="InterPro" id="IPR058982">
    <property type="entry name" value="Beta-barrel_AprE"/>
</dbReference>
<keyword evidence="10" id="KW-0175">Coiled coil</keyword>
<evidence type="ECO:0000256" key="10">
    <source>
        <dbReference type="SAM" id="Coils"/>
    </source>
</evidence>
<dbReference type="NCBIfam" id="TIGR01843">
    <property type="entry name" value="type_I_hlyD"/>
    <property type="match status" value="1"/>
</dbReference>
<keyword evidence="4 9" id="KW-1003">Cell membrane</keyword>
<evidence type="ECO:0000259" key="13">
    <source>
        <dbReference type="Pfam" id="PF26002"/>
    </source>
</evidence>
<feature type="domain" description="AprE-like beta-barrel" evidence="13">
    <location>
        <begin position="341"/>
        <end position="430"/>
    </location>
</feature>
<reference evidence="14 15" key="1">
    <citation type="journal article" date="2017" name="Int. J. Syst. Evol. Microbiol.">
        <title>Ramlibacter alkalitolerans sp. nov., alkali-tolerant bacterium isolated from soil of ginseng.</title>
        <authorList>
            <person name="Lee D.H."/>
            <person name="Cha C.J."/>
        </authorList>
    </citation>
    <scope>NUCLEOTIDE SEQUENCE [LARGE SCALE GENOMIC DNA]</scope>
    <source>
        <strain evidence="14 15">KACC 19305</strain>
    </source>
</reference>
<dbReference type="Gene3D" id="2.40.30.170">
    <property type="match status" value="1"/>
</dbReference>
<dbReference type="PANTHER" id="PTHR30386">
    <property type="entry name" value="MEMBRANE FUSION SUBUNIT OF EMRAB-TOLC MULTIDRUG EFFLUX PUMP"/>
    <property type="match status" value="1"/>
</dbReference>
<dbReference type="PRINTS" id="PR01490">
    <property type="entry name" value="RTXTOXIND"/>
</dbReference>
<evidence type="ECO:0000313" key="14">
    <source>
        <dbReference type="EMBL" id="MBL0425397.1"/>
    </source>
</evidence>
<organism evidence="14 15">
    <name type="scientific">Ramlibacter alkalitolerans</name>
    <dbReference type="NCBI Taxonomy" id="2039631"/>
    <lineage>
        <taxon>Bacteria</taxon>
        <taxon>Pseudomonadati</taxon>
        <taxon>Pseudomonadota</taxon>
        <taxon>Betaproteobacteria</taxon>
        <taxon>Burkholderiales</taxon>
        <taxon>Comamonadaceae</taxon>
        <taxon>Ramlibacter</taxon>
    </lineage>
</organism>
<dbReference type="Gene3D" id="2.40.50.100">
    <property type="match status" value="1"/>
</dbReference>
<dbReference type="SUPFAM" id="SSF111369">
    <property type="entry name" value="HlyD-like secretion proteins"/>
    <property type="match status" value="2"/>
</dbReference>
<evidence type="ECO:0000256" key="6">
    <source>
        <dbReference type="ARBA" id="ARBA00022692"/>
    </source>
</evidence>
<evidence type="ECO:0000256" key="3">
    <source>
        <dbReference type="ARBA" id="ARBA00022448"/>
    </source>
</evidence>
<evidence type="ECO:0000256" key="7">
    <source>
        <dbReference type="ARBA" id="ARBA00022989"/>
    </source>
</evidence>
<feature type="transmembrane region" description="Helical" evidence="9">
    <location>
        <begin position="36"/>
        <end position="54"/>
    </location>
</feature>
<accession>A0ABS1JMD3</accession>
<keyword evidence="8 9" id="KW-0472">Membrane</keyword>
<sequence length="453" mass="49715">MALVSFSRRNARPPPPPAEEAQPAPAGEDARRPVRIGLAVLVLGFGGFLLWASVAPLDEGVVAPGSVSIDTRRKAVQHLTGGIISQVLVHEGERVRAGQPLVRLDAAAAKANYESARQRYLGLRAVQARLLAEQAGAGQIAWPSELVEAARDPLVRQQMDNQQQLLASRRAALAAEVQALQESVRGQEGLIVSYRQMMDSRRGQLALLQEELKNTRELVQEGYVPRNRQLELERMVADSVTAQADLQGNAVRAQQAILELKQRELARRQDYRKEIEQQLADVSRDVIAEGERFRSVRNDLERTEIRAPADGQVVGLATQTVGGVVQPGQKLMDIVPEHDPLLLEARVPPQFIDRVHAGLAVDIRFSSFAHSPQLVVAGQVRSVSGDLITEGQNTPPYYLARVSVTPEGLRALGPRQLQPGMPAEVVFRTGERSLLTYLLHPLAKRMAASMKEE</sequence>
<keyword evidence="15" id="KW-1185">Reference proteome</keyword>
<proteinExistence type="inferred from homology"/>
<keyword evidence="5 9" id="KW-0997">Cell inner membrane</keyword>
<evidence type="ECO:0000256" key="5">
    <source>
        <dbReference type="ARBA" id="ARBA00022519"/>
    </source>
</evidence>
<keyword evidence="6 9" id="KW-0812">Transmembrane</keyword>
<evidence type="ECO:0000256" key="8">
    <source>
        <dbReference type="ARBA" id="ARBA00023136"/>
    </source>
</evidence>
<dbReference type="Proteomes" id="UP000622707">
    <property type="component" value="Unassembled WGS sequence"/>
</dbReference>
<dbReference type="PANTHER" id="PTHR30386:SF17">
    <property type="entry name" value="ALKALINE PROTEASE SECRETION PROTEIN APRE"/>
    <property type="match status" value="1"/>
</dbReference>
<comment type="caution">
    <text evidence="14">The sequence shown here is derived from an EMBL/GenBank/DDBJ whole genome shotgun (WGS) entry which is preliminary data.</text>
</comment>
<feature type="region of interest" description="Disordered" evidence="11">
    <location>
        <begin position="1"/>
        <end position="29"/>
    </location>
</feature>
<comment type="subcellular location">
    <subcellularLocation>
        <location evidence="1 9">Cell inner membrane</location>
        <topology evidence="1 9">Single-pass membrane protein</topology>
    </subcellularLocation>
</comment>